<feature type="domain" description="Leucine-binding protein" evidence="4">
    <location>
        <begin position="482"/>
        <end position="818"/>
    </location>
</feature>
<organism evidence="5 6">
    <name type="scientific">Nodularia harveyana UHCC-0300</name>
    <dbReference type="NCBI Taxonomy" id="2974287"/>
    <lineage>
        <taxon>Bacteria</taxon>
        <taxon>Bacillati</taxon>
        <taxon>Cyanobacteriota</taxon>
        <taxon>Cyanophyceae</taxon>
        <taxon>Nostocales</taxon>
        <taxon>Nodulariaceae</taxon>
        <taxon>Nodularia</taxon>
    </lineage>
</organism>
<dbReference type="PANTHER" id="PTHR30483">
    <property type="entry name" value="LEUCINE-SPECIFIC-BINDING PROTEIN"/>
    <property type="match status" value="1"/>
</dbReference>
<keyword evidence="6" id="KW-1185">Reference proteome</keyword>
<accession>A0ABU5U9E3</accession>
<evidence type="ECO:0000259" key="3">
    <source>
        <dbReference type="Pfam" id="PF00656"/>
    </source>
</evidence>
<dbReference type="Gene3D" id="3.40.50.2300">
    <property type="match status" value="2"/>
</dbReference>
<evidence type="ECO:0000313" key="6">
    <source>
        <dbReference type="Proteomes" id="UP001302120"/>
    </source>
</evidence>
<proteinExistence type="inferred from homology"/>
<dbReference type="InterPro" id="IPR029030">
    <property type="entry name" value="Caspase-like_dom_sf"/>
</dbReference>
<dbReference type="InterPro" id="IPR028081">
    <property type="entry name" value="Leu-bd"/>
</dbReference>
<comment type="similarity">
    <text evidence="1">Belongs to the leucine-binding protein family.</text>
</comment>
<dbReference type="Pfam" id="PF13458">
    <property type="entry name" value="Peripla_BP_6"/>
    <property type="match status" value="1"/>
</dbReference>
<sequence>MAKVALLIGVSQYQVGLNPLPAAVRDVEAMERVLKDPKIGNFDAVKKLINPERQVMAEAIEHLFDGRQKDDLILLFFSGHGIKDESGKLYFATRNTRKTDKGLLVKATTVPASFVHDVMSNSRSKREVVILDCCFSGAFAEGMSAKENGFVDVKNQLGGEGRAVLTSSTSTQYSFEDTGTDTSTYTRYIVEGLETGAADKDEDGWITVDELHEYATTKVQEAAPAMKPEIYAIKEGFKINLAKAPNDDPYLRYRREVHYWVEAGKGEISFIGRAALEEQRNQLKLTTAEADEIERQVLEPRKIYEQKLDKYKEIFKKQIEIGFPLSDQSLNELKRLQEILGLTDEAIALITSPILAEKLGNKYPRYTSIFSYINGKIWNYLAGVICGIIIGITLSAMRPEPISKSCPVPEEDTGDRISIGEQILLTQNKNSDKQAGVQAFTQGDCTTAIEKFESYRKIEPADPEALIYLNNARAIHSKKYLKIAVSVPIGTEFGIAKEMLRGVAQAQNEVNDIGGINGKLLKVAIANDNNDPGKAVDIAEKFVEDTDILAVVGHNSSNVSKAAASVYQQKGLVMMSPTSYAQSIADNANYIFRTAPSVKSITDIVARYAIKNLNKRNFLICVDRNIDNGSVKENFIQALKAAGGTINPTDCDIDSSKFDAKTVISEAQDSGADGLVLAHYVDKSRDKKRTALALLKANQGQLSLFSTPAIFTKESLEEGKYIKDIIISVPWHSTPFPNDAFASNAQILWKAPVSWRTATSYDATKAIIAGLQKSNTREGLKEALRDSDFSVDGATGTIQFDRSGDRVKSPMFLVQVQQKPGTNTYEFVPIKD</sequence>
<dbReference type="Pfam" id="PF00656">
    <property type="entry name" value="Peptidase_C14"/>
    <property type="match status" value="1"/>
</dbReference>
<evidence type="ECO:0000256" key="2">
    <source>
        <dbReference type="ARBA" id="ARBA00022729"/>
    </source>
</evidence>
<reference evidence="5 6" key="1">
    <citation type="submission" date="2023-12" db="EMBL/GenBank/DDBJ databases">
        <title>Baltic Sea Cyanobacteria.</title>
        <authorList>
            <person name="Delbaje E."/>
            <person name="Fewer D.P."/>
            <person name="Shishido T.K."/>
        </authorList>
    </citation>
    <scope>NUCLEOTIDE SEQUENCE [LARGE SCALE GENOMIC DNA]</scope>
    <source>
        <strain evidence="5 6">UHCC-0300</strain>
    </source>
</reference>
<dbReference type="SUPFAM" id="SSF53822">
    <property type="entry name" value="Periplasmic binding protein-like I"/>
    <property type="match status" value="1"/>
</dbReference>
<dbReference type="CDD" id="cd06268">
    <property type="entry name" value="PBP1_ABC_transporter_LIVBP-like"/>
    <property type="match status" value="1"/>
</dbReference>
<dbReference type="InterPro" id="IPR051010">
    <property type="entry name" value="BCAA_transport"/>
</dbReference>
<comment type="caution">
    <text evidence="5">The sequence shown here is derived from an EMBL/GenBank/DDBJ whole genome shotgun (WGS) entry which is preliminary data.</text>
</comment>
<dbReference type="EMBL" id="JAYGHG010000002">
    <property type="protein sequence ID" value="MEA5580137.1"/>
    <property type="molecule type" value="Genomic_DNA"/>
</dbReference>
<dbReference type="Proteomes" id="UP001302120">
    <property type="component" value="Unassembled WGS sequence"/>
</dbReference>
<dbReference type="NCBIfam" id="NF047832">
    <property type="entry name" value="caspase_w_EACC1"/>
    <property type="match status" value="1"/>
</dbReference>
<protein>
    <submittedName>
        <fullName evidence="5">ABC transporter substrate-binding protein</fullName>
    </submittedName>
</protein>
<name>A0ABU5U9E3_9CYAN</name>
<gene>
    <name evidence="5" type="ORF">VB620_02140</name>
</gene>
<dbReference type="InterPro" id="IPR011600">
    <property type="entry name" value="Pept_C14_caspase"/>
</dbReference>
<dbReference type="InterPro" id="IPR028082">
    <property type="entry name" value="Peripla_BP_I"/>
</dbReference>
<dbReference type="Gene3D" id="3.40.50.1460">
    <property type="match status" value="1"/>
</dbReference>
<dbReference type="PANTHER" id="PTHR30483:SF6">
    <property type="entry name" value="PERIPLASMIC BINDING PROTEIN OF ABC TRANSPORTER FOR NATURAL AMINO ACIDS"/>
    <property type="match status" value="1"/>
</dbReference>
<feature type="domain" description="Peptidase C14 caspase" evidence="3">
    <location>
        <begin position="3"/>
        <end position="229"/>
    </location>
</feature>
<dbReference type="SUPFAM" id="SSF52129">
    <property type="entry name" value="Caspase-like"/>
    <property type="match status" value="1"/>
</dbReference>
<evidence type="ECO:0000256" key="1">
    <source>
        <dbReference type="ARBA" id="ARBA00010062"/>
    </source>
</evidence>
<dbReference type="PROSITE" id="PS00018">
    <property type="entry name" value="EF_HAND_1"/>
    <property type="match status" value="1"/>
</dbReference>
<dbReference type="InterPro" id="IPR018247">
    <property type="entry name" value="EF_Hand_1_Ca_BS"/>
</dbReference>
<evidence type="ECO:0000313" key="5">
    <source>
        <dbReference type="EMBL" id="MEA5580137.1"/>
    </source>
</evidence>
<dbReference type="RefSeq" id="WP_323194481.1">
    <property type="nucleotide sequence ID" value="NZ_JAYGHG010000002.1"/>
</dbReference>
<evidence type="ECO:0000259" key="4">
    <source>
        <dbReference type="Pfam" id="PF13458"/>
    </source>
</evidence>
<keyword evidence="2" id="KW-0732">Signal</keyword>